<dbReference type="AlphaFoldDB" id="A0AAX3EHL7"/>
<protein>
    <submittedName>
        <fullName evidence="1">Uncharacterized protein</fullName>
    </submittedName>
</protein>
<dbReference type="GeneID" id="79883066"/>
<evidence type="ECO:0000313" key="1">
    <source>
        <dbReference type="EMBL" id="UYV97451.1"/>
    </source>
</evidence>
<name>A0AAX3EHL7_PAEUR</name>
<reference evidence="1" key="1">
    <citation type="submission" date="2022-07" db="EMBL/GenBank/DDBJ databases">
        <authorList>
            <person name="Wu T."/>
        </authorList>
    </citation>
    <scope>NUCLEOTIDE SEQUENCE</scope>
    <source>
        <strain evidence="1">SD-1</strain>
    </source>
</reference>
<dbReference type="RefSeq" id="WP_021474465.1">
    <property type="nucleotide sequence ID" value="NZ_BDMH01000048.1"/>
</dbReference>
<evidence type="ECO:0000313" key="2">
    <source>
        <dbReference type="Proteomes" id="UP001163293"/>
    </source>
</evidence>
<dbReference type="EMBL" id="CP101185">
    <property type="protein sequence ID" value="UYV97451.1"/>
    <property type="molecule type" value="Genomic_DNA"/>
</dbReference>
<organism evidence="1 2">
    <name type="scientific">Paenarthrobacter ureafaciens</name>
    <dbReference type="NCBI Taxonomy" id="37931"/>
    <lineage>
        <taxon>Bacteria</taxon>
        <taxon>Bacillati</taxon>
        <taxon>Actinomycetota</taxon>
        <taxon>Actinomycetes</taxon>
        <taxon>Micrococcales</taxon>
        <taxon>Micrococcaceae</taxon>
        <taxon>Paenarthrobacter</taxon>
    </lineage>
</organism>
<accession>A0AAX3EHL7</accession>
<gene>
    <name evidence="1" type="ORF">NL394_20880</name>
</gene>
<sequence length="114" mass="12525">MSAPLEVPRLEDLSDVGVGIETSDQPWVVDLLAWANDGSTVTLTLDEIAGSASIRWIHGDEVRLVLERETVKVSVRGERGVIEFHVWSRWGGMAGELIVRVGEHASVHDTLLRA</sequence>
<proteinExistence type="predicted"/>
<keyword evidence="2" id="KW-1185">Reference proteome</keyword>
<dbReference type="Proteomes" id="UP001163293">
    <property type="component" value="Chromosome"/>
</dbReference>